<dbReference type="Gene3D" id="1.10.10.10">
    <property type="entry name" value="Winged helix-like DNA-binding domain superfamily/Winged helix DNA-binding domain"/>
    <property type="match status" value="1"/>
</dbReference>
<dbReference type="RefSeq" id="WP_171244203.1">
    <property type="nucleotide sequence ID" value="NZ_JABEPQ010000003.1"/>
</dbReference>
<dbReference type="InterPro" id="IPR036388">
    <property type="entry name" value="WH-like_DNA-bd_sf"/>
</dbReference>
<dbReference type="EMBL" id="JABEPQ010000003">
    <property type="protein sequence ID" value="NNM47066.1"/>
    <property type="molecule type" value="Genomic_DNA"/>
</dbReference>
<evidence type="ECO:0000313" key="3">
    <source>
        <dbReference type="Proteomes" id="UP000588586"/>
    </source>
</evidence>
<reference evidence="2 3" key="1">
    <citation type="submission" date="2020-04" db="EMBL/GenBank/DDBJ databases">
        <title>Knoellia sp. isolate from air conditioner.</title>
        <authorList>
            <person name="Chea S."/>
            <person name="Kim D.-U."/>
        </authorList>
    </citation>
    <scope>NUCLEOTIDE SEQUENCE [LARGE SCALE GENOMIC DNA]</scope>
    <source>
        <strain evidence="2 3">DB2414S</strain>
    </source>
</reference>
<dbReference type="Pfam" id="PF12728">
    <property type="entry name" value="HTH_17"/>
    <property type="match status" value="1"/>
</dbReference>
<gene>
    <name evidence="2" type="ORF">HJG52_13770</name>
</gene>
<feature type="domain" description="Helix-turn-helix" evidence="1">
    <location>
        <begin position="25"/>
        <end position="75"/>
    </location>
</feature>
<protein>
    <submittedName>
        <fullName evidence="2">Helix-turn-helix domain-containing protein</fullName>
    </submittedName>
</protein>
<organism evidence="2 3">
    <name type="scientific">Knoellia koreensis</name>
    <dbReference type="NCBI Taxonomy" id="2730921"/>
    <lineage>
        <taxon>Bacteria</taxon>
        <taxon>Bacillati</taxon>
        <taxon>Actinomycetota</taxon>
        <taxon>Actinomycetes</taxon>
        <taxon>Micrococcales</taxon>
        <taxon>Intrasporangiaceae</taxon>
        <taxon>Knoellia</taxon>
    </lineage>
</organism>
<keyword evidence="3" id="KW-1185">Reference proteome</keyword>
<name>A0A849HBF8_9MICO</name>
<dbReference type="SUPFAM" id="SSF46955">
    <property type="entry name" value="Putative DNA-binding domain"/>
    <property type="match status" value="1"/>
</dbReference>
<dbReference type="InterPro" id="IPR041657">
    <property type="entry name" value="HTH_17"/>
</dbReference>
<proteinExistence type="predicted"/>
<dbReference type="Proteomes" id="UP000588586">
    <property type="component" value="Unassembled WGS sequence"/>
</dbReference>
<accession>A0A849HBF8</accession>
<dbReference type="InterPro" id="IPR009061">
    <property type="entry name" value="DNA-bd_dom_put_sf"/>
</dbReference>
<evidence type="ECO:0000259" key="1">
    <source>
        <dbReference type="Pfam" id="PF12728"/>
    </source>
</evidence>
<comment type="caution">
    <text evidence="2">The sequence shown here is derived from an EMBL/GenBank/DDBJ whole genome shotgun (WGS) entry which is preliminary data.</text>
</comment>
<sequence>MAETPNIVAQAPDPAYRPLPPDGCVLTTAETAMVLRMPEKTLEWWRRERRGPIPMRIGRHVRYRSEDVRTWLAQQAEAGEGWMAS</sequence>
<evidence type="ECO:0000313" key="2">
    <source>
        <dbReference type="EMBL" id="NNM47066.1"/>
    </source>
</evidence>
<dbReference type="AlphaFoldDB" id="A0A849HBF8"/>